<dbReference type="Proteomes" id="UP000198888">
    <property type="component" value="Unassembled WGS sequence"/>
</dbReference>
<proteinExistence type="predicted"/>
<accession>A0A1H6RUC4</accession>
<accession>A0A2H4Q5J2</accession>
<organism evidence="1 2">
    <name type="scientific">Halohasta litchfieldiae</name>
    <dbReference type="NCBI Taxonomy" id="1073996"/>
    <lineage>
        <taxon>Archaea</taxon>
        <taxon>Methanobacteriati</taxon>
        <taxon>Methanobacteriota</taxon>
        <taxon>Stenosarchaea group</taxon>
        <taxon>Halobacteria</taxon>
        <taxon>Halobacteriales</taxon>
        <taxon>Haloferacaceae</taxon>
        <taxon>Halohasta</taxon>
    </lineage>
</organism>
<evidence type="ECO:0000313" key="1">
    <source>
        <dbReference type="EMBL" id="SEI55390.1"/>
    </source>
</evidence>
<dbReference type="InterPro" id="IPR050141">
    <property type="entry name" value="GCL_type2/YbdK_subfam"/>
</dbReference>
<dbReference type="KEGG" id="hae:halTADL_2918"/>
<gene>
    <name evidence="1" type="ORF">SAMN05444271_102214</name>
</gene>
<dbReference type="PANTHER" id="PTHR36510:SF3">
    <property type="entry name" value="CONSERVED PROTEIN"/>
    <property type="match status" value="1"/>
</dbReference>
<dbReference type="OrthoDB" id="194541at2157"/>
<dbReference type="Pfam" id="PF04107">
    <property type="entry name" value="GCS2"/>
    <property type="match status" value="1"/>
</dbReference>
<dbReference type="RefSeq" id="WP_089670969.1">
    <property type="nucleotide sequence ID" value="NZ_CP024845.1"/>
</dbReference>
<sequence>MTESELATAVRDVLAVDSEAYQTEAAADADFVLSELDSGTFDNHQSILGLEYEFYAVSEDRWHTDKENEFALARVPRRLLELIGFEKELGLHNAEMTASPQPFNSHGLNAIESEVRSRLAAALDCSQSEGLRLVSDAMWTIPPTGETARGYLTDSIEDGGVRIATNMSDAVRYHAMANSGSGEFRVDAPGVDLTAATVMPESLITSIQPHYQVQQAMDLPRYFRYAVRLAGPLLALGVNAPFFPADLYEEGIDPERVLDEGWQENRIAVFESVLNSATETDKVAFPKDLDSIEEAVQRVVDDETMVPMPVDRDSDFHDNFATLRRKHGTYWRWVRPVFGGPTRSQANARIEFRPLPAQPTVRDSMALMVAFAGAMEGLTRTEHPVADLDWTDAKDNFYAAMRDGLDADITWITADGSETADIDIALTDLLEHAAEGLRAVGLDRGEVDSYLQPLQWRIENSTTPASWKQSEVRSRLDSGDSLSEAIRSTQRLYIQNQSSTLIEGTFTDW</sequence>
<dbReference type="Gene3D" id="3.30.590.20">
    <property type="match status" value="1"/>
</dbReference>
<dbReference type="GeneID" id="35003684"/>
<dbReference type="InterPro" id="IPR014746">
    <property type="entry name" value="Gln_synth/guanido_kin_cat_dom"/>
</dbReference>
<evidence type="ECO:0008006" key="3">
    <source>
        <dbReference type="Google" id="ProtNLM"/>
    </source>
</evidence>
<dbReference type="AlphaFoldDB" id="A0A1H6RUC4"/>
<reference evidence="1 2" key="1">
    <citation type="submission" date="2016-10" db="EMBL/GenBank/DDBJ databases">
        <authorList>
            <person name="de Groot N.N."/>
        </authorList>
    </citation>
    <scope>NUCLEOTIDE SEQUENCE [LARGE SCALE GENOMIC DNA]</scope>
    <source>
        <strain evidence="1 2">DSM 22187</strain>
    </source>
</reference>
<dbReference type="EMBL" id="FNYR01000002">
    <property type="protein sequence ID" value="SEI55390.1"/>
    <property type="molecule type" value="Genomic_DNA"/>
</dbReference>
<dbReference type="SUPFAM" id="SSF55931">
    <property type="entry name" value="Glutamine synthetase/guanido kinase"/>
    <property type="match status" value="1"/>
</dbReference>
<protein>
    <recommendedName>
        <fullName evidence="3">Gamma-glutamyl:cysteine ligase YbdK, ATP-grasp superfamily</fullName>
    </recommendedName>
</protein>
<dbReference type="InterPro" id="IPR006336">
    <property type="entry name" value="GCS2"/>
</dbReference>
<evidence type="ECO:0000313" key="2">
    <source>
        <dbReference type="Proteomes" id="UP000198888"/>
    </source>
</evidence>
<name>A0A1H6RUC4_9EURY</name>
<dbReference type="GO" id="GO:0016879">
    <property type="term" value="F:ligase activity, forming carbon-nitrogen bonds"/>
    <property type="evidence" value="ECO:0007669"/>
    <property type="project" value="TreeGrafter"/>
</dbReference>
<keyword evidence="2" id="KW-1185">Reference proteome</keyword>
<dbReference type="STRING" id="1073996.SAMN05444271_102214"/>
<dbReference type="PANTHER" id="PTHR36510">
    <property type="entry name" value="GLUTAMATE--CYSTEINE LIGASE 2-RELATED"/>
    <property type="match status" value="1"/>
</dbReference>